<organism evidence="4">
    <name type="scientific">Blumeria graminis f. sp. tritici 96224</name>
    <dbReference type="NCBI Taxonomy" id="1268274"/>
    <lineage>
        <taxon>Eukaryota</taxon>
        <taxon>Fungi</taxon>
        <taxon>Dikarya</taxon>
        <taxon>Ascomycota</taxon>
        <taxon>Pezizomycotina</taxon>
        <taxon>Leotiomycetes</taxon>
        <taxon>Erysiphales</taxon>
        <taxon>Erysiphaceae</taxon>
        <taxon>Blumeria</taxon>
    </lineage>
</organism>
<feature type="compositionally biased region" description="Polar residues" evidence="3">
    <location>
        <begin position="218"/>
        <end position="245"/>
    </location>
</feature>
<feature type="region of interest" description="Disordered" evidence="3">
    <location>
        <begin position="1"/>
        <end position="43"/>
    </location>
</feature>
<feature type="compositionally biased region" description="Polar residues" evidence="3">
    <location>
        <begin position="63"/>
        <end position="73"/>
    </location>
</feature>
<dbReference type="AlphaFoldDB" id="A0A381L6H6"/>
<evidence type="ECO:0000313" key="4">
    <source>
        <dbReference type="EMBL" id="SUZ09538.1"/>
    </source>
</evidence>
<feature type="region of interest" description="Disordered" evidence="3">
    <location>
        <begin position="127"/>
        <end position="329"/>
    </location>
</feature>
<evidence type="ECO:0000256" key="3">
    <source>
        <dbReference type="SAM" id="MobiDB-lite"/>
    </source>
</evidence>
<keyword evidence="2" id="KW-0175">Coiled coil</keyword>
<dbReference type="EMBL" id="UIGY01000052">
    <property type="protein sequence ID" value="SUZ09538.1"/>
    <property type="molecule type" value="Genomic_DNA"/>
</dbReference>
<protein>
    <submittedName>
        <fullName evidence="4">Bgt-2166</fullName>
    </submittedName>
</protein>
<feature type="compositionally biased region" description="Basic and acidic residues" evidence="3">
    <location>
        <begin position="136"/>
        <end position="152"/>
    </location>
</feature>
<feature type="compositionally biased region" description="Polar residues" evidence="3">
    <location>
        <begin position="12"/>
        <end position="24"/>
    </location>
</feature>
<proteinExistence type="inferred from homology"/>
<dbReference type="OrthoDB" id="5430658at2759"/>
<feature type="compositionally biased region" description="Polar residues" evidence="3">
    <location>
        <begin position="175"/>
        <end position="187"/>
    </location>
</feature>
<feature type="compositionally biased region" description="Polar residues" evidence="3">
    <location>
        <begin position="153"/>
        <end position="166"/>
    </location>
</feature>
<dbReference type="Pfam" id="PF08243">
    <property type="entry name" value="SPT2"/>
    <property type="match status" value="1"/>
</dbReference>
<evidence type="ECO:0000256" key="2">
    <source>
        <dbReference type="ARBA" id="ARBA00023054"/>
    </source>
</evidence>
<comment type="similarity">
    <text evidence="1">Belongs to the SPT2 family.</text>
</comment>
<dbReference type="InterPro" id="IPR013256">
    <property type="entry name" value="Chromatin_SPT2"/>
</dbReference>
<feature type="compositionally biased region" description="Basic and acidic residues" evidence="3">
    <location>
        <begin position="28"/>
        <end position="43"/>
    </location>
</feature>
<feature type="region of interest" description="Disordered" evidence="3">
    <location>
        <begin position="62"/>
        <end position="106"/>
    </location>
</feature>
<sequence>MRQIGDLLAQITGETRSNSIQSTIGEKPAPKRKLDDQSRKPVEKAVKLEKTTEFIAKRKIPTDHSSSVNSNLSRMKLNTVVRPATTRPSPITKAAQVTPSSNGPVKPLKKGSYAEIMARGKAAHATLGQVGKIQHKTIEKPLPRREREELKAQRSQKLQKNLTPNSKFPKPGPNQVRQANSAISNEKTALDSNKKVKKSALATTGYTGTARPKPGGTKTPSRTSVSDPTSRVNSSHNGRNFTSRRSFQDNRDEYEDEEEEEEEEGDYDSDTSDMEAAVFEVDEEEETAAKIARREDAEALAEENKLKREKEEKRKKMAALAKTRGGRSY</sequence>
<evidence type="ECO:0000256" key="1">
    <source>
        <dbReference type="ARBA" id="ARBA00006461"/>
    </source>
</evidence>
<name>A0A381L6H6_BLUGR</name>
<gene>
    <name evidence="4" type="ORF">BGT96224V2_LOCUS2709</name>
</gene>
<dbReference type="SMART" id="SM00784">
    <property type="entry name" value="SPT2"/>
    <property type="match status" value="1"/>
</dbReference>
<accession>A0A381L6H6</accession>
<feature type="compositionally biased region" description="Acidic residues" evidence="3">
    <location>
        <begin position="252"/>
        <end position="273"/>
    </location>
</feature>
<feature type="compositionally biased region" description="Basic and acidic residues" evidence="3">
    <location>
        <begin position="292"/>
        <end position="314"/>
    </location>
</feature>
<reference evidence="4" key="1">
    <citation type="submission" date="2018-07" db="EMBL/GenBank/DDBJ databases">
        <authorList>
            <person name="Quirk P.G."/>
            <person name="Krulwich T.A."/>
        </authorList>
    </citation>
    <scope>NUCLEOTIDE SEQUENCE</scope>
    <source>
        <strain evidence="4">96224</strain>
    </source>
</reference>